<dbReference type="Gene3D" id="3.40.50.720">
    <property type="entry name" value="NAD(P)-binding Rossmann-like Domain"/>
    <property type="match status" value="1"/>
</dbReference>
<protein>
    <submittedName>
        <fullName evidence="2">NAD-dependent epimerase/dehydratase</fullName>
    </submittedName>
</protein>
<dbReference type="InterPro" id="IPR036291">
    <property type="entry name" value="NAD(P)-bd_dom_sf"/>
</dbReference>
<reference evidence="2 3" key="1">
    <citation type="submission" date="2018-05" db="EMBL/GenBank/DDBJ databases">
        <title>Genome sequencing and assembly of the regulated plant pathogen Lachnellula willkommii and related sister species for the development of diagnostic species identification markers.</title>
        <authorList>
            <person name="Giroux E."/>
            <person name="Bilodeau G."/>
        </authorList>
    </citation>
    <scope>NUCLEOTIDE SEQUENCE [LARGE SCALE GENOMIC DNA]</scope>
    <source>
        <strain evidence="2 3">CBS 172.35</strain>
    </source>
</reference>
<dbReference type="SUPFAM" id="SSF51735">
    <property type="entry name" value="NAD(P)-binding Rossmann-fold domains"/>
    <property type="match status" value="1"/>
</dbReference>
<dbReference type="InterPro" id="IPR051783">
    <property type="entry name" value="NAD(P)-dependent_oxidoreduct"/>
</dbReference>
<proteinExistence type="predicted"/>
<dbReference type="GO" id="GO:0005737">
    <property type="term" value="C:cytoplasm"/>
    <property type="evidence" value="ECO:0007669"/>
    <property type="project" value="TreeGrafter"/>
</dbReference>
<comment type="caution">
    <text evidence="2">The sequence shown here is derived from an EMBL/GenBank/DDBJ whole genome shotgun (WGS) entry which is preliminary data.</text>
</comment>
<dbReference type="Pfam" id="PF01370">
    <property type="entry name" value="Epimerase"/>
    <property type="match status" value="1"/>
</dbReference>
<sequence length="365" mass="39694">MAGELILITGGTGLIGIKTIHTALKAGYSVRAAVRSQAEANAVLAAPTVKAINPGDKQTFVIVPDILADNAYDEAVKGVKYIIQYCLPREGFTPDQYESELIAPAIKGTTSILSAAYKNPGIKRIVITYSVVAIIPLRRPFPAGPYTNPLEAYAPNQIRALLATKEFLWEKKPEWDAINIMPSSVVDDNEMITDPRSISDGTVSAAFAQVLGGDSGWGAVPSTSIHPANIARLHVKALDPKIAGNHIFLAVSEGERGTRWEEAIEIVNRDFPEAVKKGVLPNNNGPATTKRTKVDSSRTEKVFGFKFQSYEEQVKSAVSWASGGACCLKWEIYVKRQIDIQIGHTSWLYQPLAVSMIYWLGVLAI</sequence>
<organism evidence="2 3">
    <name type="scientific">Lachnellula willkommii</name>
    <dbReference type="NCBI Taxonomy" id="215461"/>
    <lineage>
        <taxon>Eukaryota</taxon>
        <taxon>Fungi</taxon>
        <taxon>Dikarya</taxon>
        <taxon>Ascomycota</taxon>
        <taxon>Pezizomycotina</taxon>
        <taxon>Leotiomycetes</taxon>
        <taxon>Helotiales</taxon>
        <taxon>Lachnaceae</taxon>
        <taxon>Lachnellula</taxon>
    </lineage>
</organism>
<evidence type="ECO:0000259" key="1">
    <source>
        <dbReference type="Pfam" id="PF01370"/>
    </source>
</evidence>
<name>A0A559MLM9_9HELO</name>
<accession>A0A559MLM9</accession>
<dbReference type="EMBL" id="QGML01000069">
    <property type="protein sequence ID" value="TVY93867.1"/>
    <property type="molecule type" value="Genomic_DNA"/>
</dbReference>
<feature type="domain" description="NAD-dependent epimerase/dehydratase" evidence="1">
    <location>
        <begin position="6"/>
        <end position="188"/>
    </location>
</feature>
<gene>
    <name evidence="2" type="primary">FUM13</name>
    <name evidence="2" type="ORF">LAWI1_G000559</name>
</gene>
<evidence type="ECO:0000313" key="2">
    <source>
        <dbReference type="EMBL" id="TVY93867.1"/>
    </source>
</evidence>
<dbReference type="GO" id="GO:0004029">
    <property type="term" value="F:aldehyde dehydrogenase (NAD+) activity"/>
    <property type="evidence" value="ECO:0007669"/>
    <property type="project" value="TreeGrafter"/>
</dbReference>
<dbReference type="Proteomes" id="UP000315522">
    <property type="component" value="Unassembled WGS sequence"/>
</dbReference>
<dbReference type="PANTHER" id="PTHR48079">
    <property type="entry name" value="PROTEIN YEEZ"/>
    <property type="match status" value="1"/>
</dbReference>
<evidence type="ECO:0000313" key="3">
    <source>
        <dbReference type="Proteomes" id="UP000315522"/>
    </source>
</evidence>
<dbReference type="InterPro" id="IPR001509">
    <property type="entry name" value="Epimerase_deHydtase"/>
</dbReference>
<dbReference type="PANTHER" id="PTHR48079:SF6">
    <property type="entry name" value="NAD(P)-BINDING DOMAIN-CONTAINING PROTEIN-RELATED"/>
    <property type="match status" value="1"/>
</dbReference>
<keyword evidence="3" id="KW-1185">Reference proteome</keyword>
<dbReference type="AlphaFoldDB" id="A0A559MLM9"/>